<dbReference type="PANTHER" id="PTHR10091">
    <property type="entry name" value="ALDOSE-1-EPIMERASE"/>
    <property type="match status" value="1"/>
</dbReference>
<comment type="similarity">
    <text evidence="2 5">Belongs to the aldose epimerase family.</text>
</comment>
<dbReference type="GO" id="GO:0004034">
    <property type="term" value="F:aldose 1-epimerase activity"/>
    <property type="evidence" value="ECO:0007669"/>
    <property type="project" value="UniProtKB-EC"/>
</dbReference>
<dbReference type="UniPathway" id="UPA00242"/>
<evidence type="ECO:0000256" key="3">
    <source>
        <dbReference type="ARBA" id="ARBA00023235"/>
    </source>
</evidence>
<evidence type="ECO:0000256" key="4">
    <source>
        <dbReference type="ARBA" id="ARBA00023277"/>
    </source>
</evidence>
<gene>
    <name evidence="10" type="ORF">SAMN04488570_3068</name>
</gene>
<comment type="pathway">
    <text evidence="1 5">Carbohydrate metabolism; hexose metabolism.</text>
</comment>
<dbReference type="STRING" id="642780.SAMN04488570_3068"/>
<dbReference type="EC" id="5.1.3.3" evidence="5"/>
<proteinExistence type="inferred from homology"/>
<dbReference type="AlphaFoldDB" id="A0A1H1W7Z7"/>
<evidence type="ECO:0000313" key="10">
    <source>
        <dbReference type="EMBL" id="SDS93204.1"/>
    </source>
</evidence>
<dbReference type="GO" id="GO:0033499">
    <property type="term" value="P:galactose catabolic process via UDP-galactose, Leloir pathway"/>
    <property type="evidence" value="ECO:0007669"/>
    <property type="project" value="TreeGrafter"/>
</dbReference>
<feature type="binding site" evidence="8">
    <location>
        <begin position="173"/>
        <end position="175"/>
    </location>
    <ligand>
        <name>beta-D-galactose</name>
        <dbReference type="ChEBI" id="CHEBI:27667"/>
    </ligand>
</feature>
<keyword evidence="4 5" id="KW-0119">Carbohydrate metabolism</keyword>
<dbReference type="Pfam" id="PF01263">
    <property type="entry name" value="Aldose_epim"/>
    <property type="match status" value="1"/>
</dbReference>
<feature type="binding site" evidence="8">
    <location>
        <begin position="77"/>
        <end position="78"/>
    </location>
    <ligand>
        <name>beta-D-galactose</name>
        <dbReference type="ChEBI" id="CHEBI:27667"/>
    </ligand>
</feature>
<dbReference type="RefSeq" id="WP_091731395.1">
    <property type="nucleotide sequence ID" value="NZ_LT629757.1"/>
</dbReference>
<dbReference type="InterPro" id="IPR047215">
    <property type="entry name" value="Galactose_mutarotase-like"/>
</dbReference>
<evidence type="ECO:0000256" key="6">
    <source>
        <dbReference type="PIRSR" id="PIRSR005096-1"/>
    </source>
</evidence>
<evidence type="ECO:0000256" key="9">
    <source>
        <dbReference type="SAM" id="MobiDB-lite"/>
    </source>
</evidence>
<evidence type="ECO:0000256" key="5">
    <source>
        <dbReference type="PIRNR" id="PIRNR005096"/>
    </source>
</evidence>
<evidence type="ECO:0000313" key="11">
    <source>
        <dbReference type="Proteomes" id="UP000198859"/>
    </source>
</evidence>
<dbReference type="InterPro" id="IPR011013">
    <property type="entry name" value="Gal_mutarotase_sf_dom"/>
</dbReference>
<name>A0A1H1W7Z7_9ACTN</name>
<dbReference type="PIRSF" id="PIRSF005096">
    <property type="entry name" value="GALM"/>
    <property type="match status" value="1"/>
</dbReference>
<dbReference type="Proteomes" id="UP000198859">
    <property type="component" value="Chromosome I"/>
</dbReference>
<keyword evidence="3 5" id="KW-0413">Isomerase</keyword>
<dbReference type="SUPFAM" id="SSF74650">
    <property type="entry name" value="Galactose mutarotase-like"/>
    <property type="match status" value="1"/>
</dbReference>
<dbReference type="EMBL" id="LT629757">
    <property type="protein sequence ID" value="SDS93204.1"/>
    <property type="molecule type" value="Genomic_DNA"/>
</dbReference>
<dbReference type="NCBIfam" id="NF008277">
    <property type="entry name" value="PRK11055.1"/>
    <property type="match status" value="1"/>
</dbReference>
<dbReference type="InterPro" id="IPR015443">
    <property type="entry name" value="Aldose_1-epimerase"/>
</dbReference>
<reference evidence="11" key="1">
    <citation type="submission" date="2016-10" db="EMBL/GenBank/DDBJ databases">
        <authorList>
            <person name="Varghese N."/>
            <person name="Submissions S."/>
        </authorList>
    </citation>
    <scope>NUCLEOTIDE SEQUENCE [LARGE SCALE GENOMIC DNA]</scope>
    <source>
        <strain evidence="11">DSM 22127</strain>
    </source>
</reference>
<accession>A0A1H1W7Z7</accession>
<dbReference type="InterPro" id="IPR014718">
    <property type="entry name" value="GH-type_carb-bd"/>
</dbReference>
<dbReference type="GO" id="GO:0006006">
    <property type="term" value="P:glucose metabolic process"/>
    <property type="evidence" value="ECO:0007669"/>
    <property type="project" value="TreeGrafter"/>
</dbReference>
<evidence type="ECO:0000256" key="2">
    <source>
        <dbReference type="ARBA" id="ARBA00006206"/>
    </source>
</evidence>
<feature type="active site" description="Proton acceptor" evidence="6">
    <location>
        <position position="311"/>
    </location>
</feature>
<dbReference type="GO" id="GO:0005737">
    <property type="term" value="C:cytoplasm"/>
    <property type="evidence" value="ECO:0007669"/>
    <property type="project" value="TreeGrafter"/>
</dbReference>
<dbReference type="GO" id="GO:0030246">
    <property type="term" value="F:carbohydrate binding"/>
    <property type="evidence" value="ECO:0007669"/>
    <property type="project" value="InterPro"/>
</dbReference>
<dbReference type="InterPro" id="IPR008183">
    <property type="entry name" value="Aldose_1/G6P_1-epimerase"/>
</dbReference>
<dbReference type="OrthoDB" id="9779408at2"/>
<dbReference type="PANTHER" id="PTHR10091:SF0">
    <property type="entry name" value="GALACTOSE MUTAROTASE"/>
    <property type="match status" value="1"/>
</dbReference>
<feature type="binding site" evidence="7">
    <location>
        <position position="246"/>
    </location>
    <ligand>
        <name>beta-D-galactose</name>
        <dbReference type="ChEBI" id="CHEBI:27667"/>
    </ligand>
</feature>
<evidence type="ECO:0000256" key="8">
    <source>
        <dbReference type="PIRSR" id="PIRSR005096-3"/>
    </source>
</evidence>
<keyword evidence="11" id="KW-1185">Reference proteome</keyword>
<comment type="catalytic activity">
    <reaction evidence="5">
        <text>alpha-D-glucose = beta-D-glucose</text>
        <dbReference type="Rhea" id="RHEA:10264"/>
        <dbReference type="ChEBI" id="CHEBI:15903"/>
        <dbReference type="ChEBI" id="CHEBI:17925"/>
        <dbReference type="EC" id="5.1.3.3"/>
    </reaction>
</comment>
<dbReference type="Gene3D" id="2.70.98.10">
    <property type="match status" value="1"/>
</dbReference>
<feature type="active site" description="Proton donor" evidence="6">
    <location>
        <position position="173"/>
    </location>
</feature>
<feature type="region of interest" description="Disordered" evidence="9">
    <location>
        <begin position="284"/>
        <end position="303"/>
    </location>
</feature>
<organism evidence="10 11">
    <name type="scientific">Nocardioides scoriae</name>
    <dbReference type="NCBI Taxonomy" id="642780"/>
    <lineage>
        <taxon>Bacteria</taxon>
        <taxon>Bacillati</taxon>
        <taxon>Actinomycetota</taxon>
        <taxon>Actinomycetes</taxon>
        <taxon>Propionibacteriales</taxon>
        <taxon>Nocardioidaceae</taxon>
        <taxon>Nocardioides</taxon>
    </lineage>
</organism>
<sequence length="348" mass="37029">MPTQPFGPSPLGDVTAIVLGHAPGPVLELLDLGATVHRLWVTGGDGTRRDVVLGHPDPAAMLASTSYLGGTIGRYANRVAAGRFELDGRPVEVGTHDRGQHLHGGPDGFDRRIWTLVEHDDHHAVLTLTSPDGDQGFPGEVTVSARFDVGDDEVRLTLEATTDAPTPVNLTSHVYLNLDGEGSGTIDDQVLEVDAPAYVGIDATGIPLPGPPTPVDGTPFDLRQPRRLGDVVRLDHPQLRGAGGIDHNYVLAPGDGTVRPVATLDSPRTRTRLVLSTDQPGLQVYTGNGLDGTEQSSTGGWHRQGDGLALEPQLFPDTPNRPDFGDATLRPGQTYRCHVGWRFEALGP</sequence>
<protein>
    <recommendedName>
        <fullName evidence="5">Aldose 1-epimerase</fullName>
        <ecNumber evidence="5">5.1.3.3</ecNumber>
    </recommendedName>
</protein>
<evidence type="ECO:0000256" key="7">
    <source>
        <dbReference type="PIRSR" id="PIRSR005096-2"/>
    </source>
</evidence>
<dbReference type="CDD" id="cd09019">
    <property type="entry name" value="galactose_mutarotase_like"/>
    <property type="match status" value="1"/>
</dbReference>
<evidence type="ECO:0000256" key="1">
    <source>
        <dbReference type="ARBA" id="ARBA00005028"/>
    </source>
</evidence>